<evidence type="ECO:0000313" key="1">
    <source>
        <dbReference type="EMBL" id="SVB31281.1"/>
    </source>
</evidence>
<dbReference type="PANTHER" id="PTHR36842:SF1">
    <property type="entry name" value="PROTEIN TOLB"/>
    <property type="match status" value="1"/>
</dbReference>
<dbReference type="Gene3D" id="2.120.10.30">
    <property type="entry name" value="TolB, C-terminal domain"/>
    <property type="match status" value="1"/>
</dbReference>
<dbReference type="EMBL" id="UINC01036784">
    <property type="protein sequence ID" value="SVB31281.1"/>
    <property type="molecule type" value="Genomic_DNA"/>
</dbReference>
<protein>
    <recommendedName>
        <fullName evidence="2">Biopolymer transporter Tol</fullName>
    </recommendedName>
</protein>
<organism evidence="1">
    <name type="scientific">marine metagenome</name>
    <dbReference type="NCBI Taxonomy" id="408172"/>
    <lineage>
        <taxon>unclassified sequences</taxon>
        <taxon>metagenomes</taxon>
        <taxon>ecological metagenomes</taxon>
    </lineage>
</organism>
<dbReference type="Gene3D" id="1.10.390.20">
    <property type="match status" value="1"/>
</dbReference>
<gene>
    <name evidence="1" type="ORF">METZ01_LOCUS184135</name>
</gene>
<dbReference type="InterPro" id="IPR011042">
    <property type="entry name" value="6-blade_b-propeller_TolB-like"/>
</dbReference>
<dbReference type="AlphaFoldDB" id="A0A382D0N1"/>
<dbReference type="PANTHER" id="PTHR36842">
    <property type="entry name" value="PROTEIN TOLB HOMOLOG"/>
    <property type="match status" value="1"/>
</dbReference>
<accession>A0A382D0N1</accession>
<sequence>MKKKKVFSVLCIFISILFGQAQYNHPEINWQTFETDHFNIHFYDVTEHSSREGAEVAERVYPIITDLYDYEPQQKTHIIFTDVDDISNGAAYYYDNKIVIWTSPLDFDLRGSHRWLQNVITHEFTHIVSIQKAMKYGQNIPGGYIQFMGYEETKRKDVLYGYPNVLISYPIPGAVVPPWLAEGSAQYMYDSADWDTWDTHRDMILRDRFLNDNLLTLDEMNTFGKTGIGNESIYNSGYAFCRFIAENYGSESLKHIMDELSKPFVFSIDKTLEKVTQIKSNILYEKFRESLRENYSDISKKILRNEVKGKIILSKGTANLHPIWAPDGKQFGYLSNKKSDFFGQTSLYLYNLDTNKDTLISNGVKSKAAWNTDGSKIFYSKKPKYPNSNGSKYFDLYQYDFNAKKELRLTHDSRGFSPVFISDTTLAYIATFGGLQNIYILNLISKNITQITEFPDMRIIHS</sequence>
<reference evidence="1" key="1">
    <citation type="submission" date="2018-05" db="EMBL/GenBank/DDBJ databases">
        <authorList>
            <person name="Lanie J.A."/>
            <person name="Ng W.-L."/>
            <person name="Kazmierczak K.M."/>
            <person name="Andrzejewski T.M."/>
            <person name="Davidsen T.M."/>
            <person name="Wayne K.J."/>
            <person name="Tettelin H."/>
            <person name="Glass J.I."/>
            <person name="Rusch D."/>
            <person name="Podicherti R."/>
            <person name="Tsui H.-C.T."/>
            <person name="Winkler M.E."/>
        </authorList>
    </citation>
    <scope>NUCLEOTIDE SEQUENCE</scope>
</reference>
<dbReference type="SUPFAM" id="SSF69304">
    <property type="entry name" value="Tricorn protease N-terminal domain"/>
    <property type="match status" value="1"/>
</dbReference>
<evidence type="ECO:0008006" key="2">
    <source>
        <dbReference type="Google" id="ProtNLM"/>
    </source>
</evidence>
<feature type="non-terminal residue" evidence="1">
    <location>
        <position position="462"/>
    </location>
</feature>
<proteinExistence type="predicted"/>
<name>A0A382D0N1_9ZZZZ</name>